<dbReference type="RefSeq" id="XP_018816847.1">
    <property type="nucleotide sequence ID" value="XM_018961302.2"/>
</dbReference>
<evidence type="ECO:0000256" key="10">
    <source>
        <dbReference type="ARBA" id="ARBA00023136"/>
    </source>
</evidence>
<keyword evidence="7" id="KW-0418">Kinase</keyword>
<evidence type="ECO:0000256" key="9">
    <source>
        <dbReference type="ARBA" id="ARBA00022989"/>
    </source>
</evidence>
<dbReference type="PROSITE" id="PS50011">
    <property type="entry name" value="PROTEIN_KINASE_DOM"/>
    <property type="match status" value="1"/>
</dbReference>
<keyword evidence="3" id="KW-0808">Transferase</keyword>
<dbReference type="GeneID" id="108988156"/>
<dbReference type="FunFam" id="2.60.120.430:FF:000003">
    <property type="entry name" value="FERONIA receptor-like kinase"/>
    <property type="match status" value="1"/>
</dbReference>
<dbReference type="Gene3D" id="2.60.120.430">
    <property type="entry name" value="Galactose-binding lectin"/>
    <property type="match status" value="2"/>
</dbReference>
<evidence type="ECO:0000256" key="2">
    <source>
        <dbReference type="ARBA" id="ARBA00022527"/>
    </source>
</evidence>
<keyword evidence="2" id="KW-0723">Serine/threonine-protein kinase</keyword>
<dbReference type="AlphaFoldDB" id="A0A2I4EBR9"/>
<dbReference type="GO" id="GO:0005524">
    <property type="term" value="F:ATP binding"/>
    <property type="evidence" value="ECO:0007669"/>
    <property type="project" value="UniProtKB-UniRule"/>
</dbReference>
<dbReference type="Gramene" id="Jr01_09950_p1">
    <property type="protein sequence ID" value="cds.Jr01_09950_p1"/>
    <property type="gene ID" value="Jr01_09950"/>
</dbReference>
<dbReference type="FunFam" id="1.10.510.10:FF:000252">
    <property type="entry name" value="Receptor-like protein kinase FERONIA"/>
    <property type="match status" value="1"/>
</dbReference>
<reference evidence="16" key="1">
    <citation type="submission" date="2025-08" db="UniProtKB">
        <authorList>
            <consortium name="RefSeq"/>
        </authorList>
    </citation>
    <scope>IDENTIFICATION</scope>
    <source>
        <tissue evidence="16">Leaves</tissue>
    </source>
</reference>
<comment type="subcellular location">
    <subcellularLocation>
        <location evidence="1">Membrane</location>
        <topology evidence="1">Single-pass type I membrane protein</topology>
    </subcellularLocation>
</comment>
<dbReference type="PANTHER" id="PTHR34590:SF5">
    <property type="entry name" value="OS04G0586500 PROTEIN"/>
    <property type="match status" value="1"/>
</dbReference>
<dbReference type="GO" id="GO:0004674">
    <property type="term" value="F:protein serine/threonine kinase activity"/>
    <property type="evidence" value="ECO:0007669"/>
    <property type="project" value="UniProtKB-KW"/>
</dbReference>
<keyword evidence="15" id="KW-1185">Reference proteome</keyword>
<evidence type="ECO:0000256" key="11">
    <source>
        <dbReference type="ARBA" id="ARBA00023180"/>
    </source>
</evidence>
<evidence type="ECO:0000256" key="13">
    <source>
        <dbReference type="SAM" id="Phobius"/>
    </source>
</evidence>
<dbReference type="FunFam" id="2.60.120.430:FF:000007">
    <property type="entry name" value="FERONIA receptor-like kinase"/>
    <property type="match status" value="1"/>
</dbReference>
<dbReference type="GO" id="GO:0004714">
    <property type="term" value="F:transmembrane receptor protein tyrosine kinase activity"/>
    <property type="evidence" value="ECO:0007669"/>
    <property type="project" value="InterPro"/>
</dbReference>
<accession>A0A2I4EBR9</accession>
<dbReference type="KEGG" id="jre:108988156"/>
<evidence type="ECO:0000256" key="5">
    <source>
        <dbReference type="ARBA" id="ARBA00022729"/>
    </source>
</evidence>
<evidence type="ECO:0000256" key="6">
    <source>
        <dbReference type="ARBA" id="ARBA00022741"/>
    </source>
</evidence>
<feature type="signal peptide" evidence="14">
    <location>
        <begin position="1"/>
        <end position="21"/>
    </location>
</feature>
<dbReference type="InterPro" id="IPR017441">
    <property type="entry name" value="Protein_kinase_ATP_BS"/>
</dbReference>
<evidence type="ECO:0000256" key="12">
    <source>
        <dbReference type="SAM" id="MobiDB-lite"/>
    </source>
</evidence>
<keyword evidence="4 13" id="KW-0812">Transmembrane</keyword>
<dbReference type="SMART" id="SM00220">
    <property type="entry name" value="S_TKc"/>
    <property type="match status" value="1"/>
</dbReference>
<sequence>MKTFALYVSFLHLLFAHAGAAQHSPPPYLAPDYILLNCGSSSTKSTSPDGRNWEGDSHSKFSPHNNIQTTSNASTPTEQIPSVAQVPYMTARIFPNNFTYSFPVSSGLKFVRLYFYPATYAAVDKSKSFFSVTANDFTLLRNFSAFLTILALEPPAAVVVKEFIIPVLRTQCLNITFISLNSYAFINGIEVVSIPDNLYMNNAHGTGIKFVDYNTRFYFDGTTALETMYRLNVGGKDVSGVEDTGMFRSWVDDSPYVIGHFGITIYELPNVTIQYTTEIPSYTAPEIVYKTFRSMGRNVTANLNSNLTWNFTVDAGFNYLFRLHFCETVQEVVYKNDRVFEIFIDNQTAETDADVISWTGSTGIPVYKDYIILIPNGNQRKLDLLLALHPSVLEKPRYVDALLNGVEIFKLNRSDGCFAGLNLDGVVVPTSPEGNEKLTERKKRLPLIIIVIGGVIGVLIATSVICIFIFRRNTRVKDSGSRTSESRSSWVSFPKVPGSTNSHASSLQSHHCRNFLLVEIRVATRNFDEKLVIGSGGFGIVYKGYIDGGSTTVAIKRLNASSKQGVREFWTEIELLSQLRHVHLVPLIGYCEDQGEMILVYDFMARGTLREHLHKTKNPPLPWKRRLQICIGAARGLEYLHCGAKNTIIHRDVKSTNILLDEKWVAKVSDFGLSRLGPTCTLQSHVSTVVRGSFGYVDPEYYRRQKLTVKSDVYSFGVVLLEILCGRPAVVRGLPKDQVSLAEWGRKFYRSGTLSEIVDTNVKAEIAPACLKKFGEIVDRCLRCQGEERPNMSDVLWGLEFALQLQEYEDNADKEINELNMGGQIGVVEGSAGTSTSDPGGEISTVDENDLFSGSGQHVSDNA</sequence>
<dbReference type="PROSITE" id="PS00107">
    <property type="entry name" value="PROTEIN_KINASE_ATP"/>
    <property type="match status" value="1"/>
</dbReference>
<feature type="compositionally biased region" description="Polar residues" evidence="12">
    <location>
        <begin position="852"/>
        <end position="863"/>
    </location>
</feature>
<name>A0A2I4EBR9_JUGRE</name>
<dbReference type="InterPro" id="IPR008271">
    <property type="entry name" value="Ser/Thr_kinase_AS"/>
</dbReference>
<protein>
    <submittedName>
        <fullName evidence="16">Receptor-like protein kinase FERONIA</fullName>
    </submittedName>
</protein>
<proteinExistence type="predicted"/>
<dbReference type="InterPro" id="IPR045272">
    <property type="entry name" value="ANXUR1/2-like"/>
</dbReference>
<feature type="compositionally biased region" description="Polar residues" evidence="12">
    <location>
        <begin position="60"/>
        <end position="78"/>
    </location>
</feature>
<dbReference type="Pfam" id="PF12819">
    <property type="entry name" value="Malectin_like"/>
    <property type="match status" value="1"/>
</dbReference>
<gene>
    <name evidence="16" type="primary">LOC108988156</name>
</gene>
<dbReference type="FunFam" id="3.30.200.20:FF:000645">
    <property type="entry name" value="Receptor-like protein kinase FERONIA"/>
    <property type="match status" value="1"/>
</dbReference>
<dbReference type="GO" id="GO:0010038">
    <property type="term" value="P:response to metal ion"/>
    <property type="evidence" value="ECO:0007669"/>
    <property type="project" value="UniProtKB-ARBA"/>
</dbReference>
<feature type="chain" id="PRO_5043680274" evidence="14">
    <location>
        <begin position="22"/>
        <end position="863"/>
    </location>
</feature>
<dbReference type="Gene3D" id="1.10.510.10">
    <property type="entry name" value="Transferase(Phosphotransferase) domain 1"/>
    <property type="match status" value="1"/>
</dbReference>
<feature type="region of interest" description="Disordered" evidence="12">
    <location>
        <begin position="45"/>
        <end position="78"/>
    </location>
</feature>
<dbReference type="InterPro" id="IPR024788">
    <property type="entry name" value="Malectin-like_Carb-bd_dom"/>
</dbReference>
<keyword evidence="9 13" id="KW-1133">Transmembrane helix</keyword>
<dbReference type="Gene3D" id="3.30.200.20">
    <property type="entry name" value="Phosphorylase Kinase, domain 1"/>
    <property type="match status" value="1"/>
</dbReference>
<keyword evidence="11" id="KW-0325">Glycoprotein</keyword>
<feature type="transmembrane region" description="Helical" evidence="13">
    <location>
        <begin position="445"/>
        <end position="470"/>
    </location>
</feature>
<evidence type="ECO:0000256" key="14">
    <source>
        <dbReference type="SAM" id="SignalP"/>
    </source>
</evidence>
<evidence type="ECO:0000256" key="8">
    <source>
        <dbReference type="ARBA" id="ARBA00022840"/>
    </source>
</evidence>
<evidence type="ECO:0000313" key="16">
    <source>
        <dbReference type="RefSeq" id="XP_018816847.1"/>
    </source>
</evidence>
<dbReference type="InterPro" id="IPR000719">
    <property type="entry name" value="Prot_kinase_dom"/>
</dbReference>
<evidence type="ECO:0000313" key="15">
    <source>
        <dbReference type="Proteomes" id="UP000235220"/>
    </source>
</evidence>
<evidence type="ECO:0000256" key="4">
    <source>
        <dbReference type="ARBA" id="ARBA00022692"/>
    </source>
</evidence>
<keyword evidence="8" id="KW-0067">ATP-binding</keyword>
<feature type="region of interest" description="Disordered" evidence="12">
    <location>
        <begin position="828"/>
        <end position="863"/>
    </location>
</feature>
<dbReference type="InterPro" id="IPR001245">
    <property type="entry name" value="Ser-Thr/Tyr_kinase_cat_dom"/>
</dbReference>
<organism evidence="15 16">
    <name type="scientific">Juglans regia</name>
    <name type="common">English walnut</name>
    <dbReference type="NCBI Taxonomy" id="51240"/>
    <lineage>
        <taxon>Eukaryota</taxon>
        <taxon>Viridiplantae</taxon>
        <taxon>Streptophyta</taxon>
        <taxon>Embryophyta</taxon>
        <taxon>Tracheophyta</taxon>
        <taxon>Spermatophyta</taxon>
        <taxon>Magnoliopsida</taxon>
        <taxon>eudicotyledons</taxon>
        <taxon>Gunneridae</taxon>
        <taxon>Pentapetalae</taxon>
        <taxon>rosids</taxon>
        <taxon>fabids</taxon>
        <taxon>Fagales</taxon>
        <taxon>Juglandaceae</taxon>
        <taxon>Juglans</taxon>
    </lineage>
</organism>
<keyword evidence="5 14" id="KW-0732">Signal</keyword>
<evidence type="ECO:0000256" key="7">
    <source>
        <dbReference type="ARBA" id="ARBA00022777"/>
    </source>
</evidence>
<dbReference type="GO" id="GO:0004672">
    <property type="term" value="F:protein kinase activity"/>
    <property type="evidence" value="ECO:0000318"/>
    <property type="project" value="GO_Central"/>
</dbReference>
<keyword evidence="6" id="KW-0547">Nucleotide-binding</keyword>
<evidence type="ECO:0000256" key="3">
    <source>
        <dbReference type="ARBA" id="ARBA00022679"/>
    </source>
</evidence>
<keyword evidence="10 13" id="KW-0472">Membrane</keyword>
<dbReference type="Pfam" id="PF07714">
    <property type="entry name" value="PK_Tyr_Ser-Thr"/>
    <property type="match status" value="1"/>
</dbReference>
<dbReference type="OrthoDB" id="1720310at2759"/>
<dbReference type="InterPro" id="IPR011009">
    <property type="entry name" value="Kinase-like_dom_sf"/>
</dbReference>
<evidence type="ECO:0000256" key="1">
    <source>
        <dbReference type="ARBA" id="ARBA00004479"/>
    </source>
</evidence>
<dbReference type="CDD" id="cd14066">
    <property type="entry name" value="STKc_IRAK"/>
    <property type="match status" value="1"/>
</dbReference>
<dbReference type="SUPFAM" id="SSF56112">
    <property type="entry name" value="Protein kinase-like (PK-like)"/>
    <property type="match status" value="1"/>
</dbReference>
<dbReference type="PANTHER" id="PTHR34590">
    <property type="entry name" value="OS03G0124300 PROTEIN-RELATED"/>
    <property type="match status" value="1"/>
</dbReference>
<dbReference type="Proteomes" id="UP000235220">
    <property type="component" value="Chromosome 1"/>
</dbReference>
<dbReference type="PROSITE" id="PS00108">
    <property type="entry name" value="PROTEIN_KINASE_ST"/>
    <property type="match status" value="1"/>
</dbReference>
<dbReference type="GO" id="GO:0005886">
    <property type="term" value="C:plasma membrane"/>
    <property type="evidence" value="ECO:0000318"/>
    <property type="project" value="GO_Central"/>
</dbReference>